<dbReference type="Proteomes" id="UP000580683">
    <property type="component" value="Unassembled WGS sequence"/>
</dbReference>
<sequence>MEDDSLSGGRSLQEGLHDRFARMHIWDVTRYTSNGRMGVWVFGRWWMDCDGGVLFVWWAQFTGRIT</sequence>
<dbReference type="AlphaFoldDB" id="A0A842CQT7"/>
<evidence type="ECO:0000313" key="2">
    <source>
        <dbReference type="Proteomes" id="UP000580683"/>
    </source>
</evidence>
<comment type="caution">
    <text evidence="1">The sequence shown here is derived from an EMBL/GenBank/DDBJ whole genome shotgun (WGS) entry which is preliminary data.</text>
</comment>
<evidence type="ECO:0000313" key="1">
    <source>
        <dbReference type="EMBL" id="MBC1979044.1"/>
    </source>
</evidence>
<accession>A0A842CQT7</accession>
<name>A0A842CQT7_9LIST</name>
<protein>
    <submittedName>
        <fullName evidence="1">Uncharacterized protein</fullName>
    </submittedName>
</protein>
<gene>
    <name evidence="1" type="ORF">HCJ63_11180</name>
</gene>
<dbReference type="EMBL" id="JAASWI010000005">
    <property type="protein sequence ID" value="MBC1979044.1"/>
    <property type="molecule type" value="Genomic_DNA"/>
</dbReference>
<reference evidence="1 2" key="1">
    <citation type="submission" date="2020-03" db="EMBL/GenBank/DDBJ databases">
        <title>Soil Listeria distribution.</title>
        <authorList>
            <person name="Liao J."/>
            <person name="Wiedmann M."/>
        </authorList>
    </citation>
    <scope>NUCLEOTIDE SEQUENCE [LARGE SCALE GENOMIC DNA]</scope>
    <source>
        <strain evidence="1 2">FSL L7-0504</strain>
    </source>
</reference>
<proteinExistence type="predicted"/>
<organism evidence="1 2">
    <name type="scientific">Listeria marthii</name>
    <dbReference type="NCBI Taxonomy" id="529731"/>
    <lineage>
        <taxon>Bacteria</taxon>
        <taxon>Bacillati</taxon>
        <taxon>Bacillota</taxon>
        <taxon>Bacilli</taxon>
        <taxon>Bacillales</taxon>
        <taxon>Listeriaceae</taxon>
        <taxon>Listeria</taxon>
    </lineage>
</organism>